<dbReference type="Gene3D" id="2.60.40.10">
    <property type="entry name" value="Immunoglobulins"/>
    <property type="match status" value="1"/>
</dbReference>
<dbReference type="InterPro" id="IPR006311">
    <property type="entry name" value="TAT_signal"/>
</dbReference>
<dbReference type="RefSeq" id="WP_006166562.1">
    <property type="nucleotide sequence ID" value="NZ_AOIN01000041.1"/>
</dbReference>
<dbReference type="PROSITE" id="PS51318">
    <property type="entry name" value="TAT"/>
    <property type="match status" value="1"/>
</dbReference>
<feature type="region of interest" description="Disordered" evidence="1">
    <location>
        <begin position="29"/>
        <end position="57"/>
    </location>
</feature>
<gene>
    <name evidence="2" type="ORF">C482_05872</name>
</gene>
<organism evidence="2 3">
    <name type="scientific">Natrialba chahannaoensis JCM 10990</name>
    <dbReference type="NCBI Taxonomy" id="1227492"/>
    <lineage>
        <taxon>Archaea</taxon>
        <taxon>Methanobacteriati</taxon>
        <taxon>Methanobacteriota</taxon>
        <taxon>Stenosarchaea group</taxon>
        <taxon>Halobacteria</taxon>
        <taxon>Halobacteriales</taxon>
        <taxon>Natrialbaceae</taxon>
        <taxon>Natrialba</taxon>
    </lineage>
</organism>
<name>M0AU79_9EURY</name>
<evidence type="ECO:0000256" key="1">
    <source>
        <dbReference type="SAM" id="MobiDB-lite"/>
    </source>
</evidence>
<evidence type="ECO:0000313" key="2">
    <source>
        <dbReference type="EMBL" id="ELZ01892.1"/>
    </source>
</evidence>
<dbReference type="AlphaFoldDB" id="M0AU79"/>
<evidence type="ECO:0008006" key="4">
    <source>
        <dbReference type="Google" id="ProtNLM"/>
    </source>
</evidence>
<sequence>MTKPSRRRLLQGLTTGGVTLGAVQWSDRTVRARRQPNTETETETEMDANAETDTDGSLSVSIAETNAPVPAGEYLQVEAELANTGSTDVRAEATLVVGVGETEIARRGMTVGAGETETIRQGFYTYPVPQDDEFPVRVETPHGVAEQTVSVTAAEALPSARPDDELAVQLGTEVLFEAEAVDSDESQTTIWWVDGERVSSGVGGAWEWQYYEEVSADFWWHEFDERGSHEVTAAVILGDGSTGPGETAEETYATRWEIEVTDDGAVSPSAEGVRPTERVVSVSDRETTEFELEAIDPDGGLDRVVWWLTQADRILGVTELEGGADTATVSMDGGCHTCHVVPWVICDDGTATTLSSRWEIDAVGDGGDENDDDGDDTGEFGLSIQGTNSPVDAGDFLEVTASVTNNGDETRAASVELIVGHDATGVDSETVTLEPGESETLTLGYETYETSQDEQFPVRVESDGVTAETSVQVFA</sequence>
<proteinExistence type="predicted"/>
<dbReference type="InterPro" id="IPR013783">
    <property type="entry name" value="Ig-like_fold"/>
</dbReference>
<dbReference type="STRING" id="1227492.C482_05872"/>
<keyword evidence="3" id="KW-1185">Reference proteome</keyword>
<dbReference type="Proteomes" id="UP000011693">
    <property type="component" value="Unassembled WGS sequence"/>
</dbReference>
<comment type="caution">
    <text evidence="2">The sequence shown here is derived from an EMBL/GenBank/DDBJ whole genome shotgun (WGS) entry which is preliminary data.</text>
</comment>
<accession>M0AU79</accession>
<reference evidence="2 3" key="1">
    <citation type="journal article" date="2014" name="PLoS Genet.">
        <title>Phylogenetically driven sequencing of extremely halophilic archaea reveals strategies for static and dynamic osmo-response.</title>
        <authorList>
            <person name="Becker E.A."/>
            <person name="Seitzer P.M."/>
            <person name="Tritt A."/>
            <person name="Larsen D."/>
            <person name="Krusor M."/>
            <person name="Yao A.I."/>
            <person name="Wu D."/>
            <person name="Madern D."/>
            <person name="Eisen J.A."/>
            <person name="Darling A.E."/>
            <person name="Facciotti M.T."/>
        </authorList>
    </citation>
    <scope>NUCLEOTIDE SEQUENCE [LARGE SCALE GENOMIC DNA]</scope>
    <source>
        <strain evidence="2 3">JCM 10990</strain>
    </source>
</reference>
<protein>
    <recommendedName>
        <fullName evidence="4">CARDB domain-containing protein</fullName>
    </recommendedName>
</protein>
<dbReference type="EMBL" id="AOIN01000041">
    <property type="protein sequence ID" value="ELZ01892.1"/>
    <property type="molecule type" value="Genomic_DNA"/>
</dbReference>
<feature type="compositionally biased region" description="Acidic residues" evidence="1">
    <location>
        <begin position="40"/>
        <end position="54"/>
    </location>
</feature>
<dbReference type="PATRIC" id="fig|1227492.4.peg.1134"/>
<dbReference type="OrthoDB" id="205968at2157"/>
<evidence type="ECO:0000313" key="3">
    <source>
        <dbReference type="Proteomes" id="UP000011693"/>
    </source>
</evidence>